<sequence length="74" mass="8274">MEDSNAVHHEGDLHCLCRDLEDLDPDLLLDRDLLLVDDLDWLRWRLGVVWSEVGLAHSVGVVGEGVRGKEANGE</sequence>
<gene>
    <name evidence="1" type="ORF">NDU88_001597</name>
</gene>
<organism evidence="1 2">
    <name type="scientific">Pleurodeles waltl</name>
    <name type="common">Iberian ribbed newt</name>
    <dbReference type="NCBI Taxonomy" id="8319"/>
    <lineage>
        <taxon>Eukaryota</taxon>
        <taxon>Metazoa</taxon>
        <taxon>Chordata</taxon>
        <taxon>Craniata</taxon>
        <taxon>Vertebrata</taxon>
        <taxon>Euteleostomi</taxon>
        <taxon>Amphibia</taxon>
        <taxon>Batrachia</taxon>
        <taxon>Caudata</taxon>
        <taxon>Salamandroidea</taxon>
        <taxon>Salamandridae</taxon>
        <taxon>Pleurodelinae</taxon>
        <taxon>Pleurodeles</taxon>
    </lineage>
</organism>
<comment type="caution">
    <text evidence="1">The sequence shown here is derived from an EMBL/GenBank/DDBJ whole genome shotgun (WGS) entry which is preliminary data.</text>
</comment>
<protein>
    <submittedName>
        <fullName evidence="1">Uncharacterized protein</fullName>
    </submittedName>
</protein>
<reference evidence="1" key="1">
    <citation type="journal article" date="2022" name="bioRxiv">
        <title>Sequencing and chromosome-scale assembly of the giantPleurodeles waltlgenome.</title>
        <authorList>
            <person name="Brown T."/>
            <person name="Elewa A."/>
            <person name="Iarovenko S."/>
            <person name="Subramanian E."/>
            <person name="Araus A.J."/>
            <person name="Petzold A."/>
            <person name="Susuki M."/>
            <person name="Suzuki K.-i.T."/>
            <person name="Hayashi T."/>
            <person name="Toyoda A."/>
            <person name="Oliveira C."/>
            <person name="Osipova E."/>
            <person name="Leigh N.D."/>
            <person name="Simon A."/>
            <person name="Yun M.H."/>
        </authorList>
    </citation>
    <scope>NUCLEOTIDE SEQUENCE</scope>
    <source>
        <strain evidence="1">20211129_DDA</strain>
        <tissue evidence="1">Liver</tissue>
    </source>
</reference>
<dbReference type="AlphaFoldDB" id="A0AAV7KT93"/>
<evidence type="ECO:0000313" key="1">
    <source>
        <dbReference type="EMBL" id="KAJ1081415.1"/>
    </source>
</evidence>
<keyword evidence="2" id="KW-1185">Reference proteome</keyword>
<accession>A0AAV7KT93</accession>
<evidence type="ECO:0000313" key="2">
    <source>
        <dbReference type="Proteomes" id="UP001066276"/>
    </source>
</evidence>
<proteinExistence type="predicted"/>
<name>A0AAV7KT93_PLEWA</name>
<dbReference type="Proteomes" id="UP001066276">
    <property type="component" value="Chromosome 12"/>
</dbReference>
<dbReference type="EMBL" id="JANPWB010000016">
    <property type="protein sequence ID" value="KAJ1081415.1"/>
    <property type="molecule type" value="Genomic_DNA"/>
</dbReference>